<protein>
    <submittedName>
        <fullName evidence="1">Uncharacterized protein</fullName>
    </submittedName>
</protein>
<accession>A0A9Q1DJ86</accession>
<evidence type="ECO:0000313" key="2">
    <source>
        <dbReference type="Proteomes" id="UP001152803"/>
    </source>
</evidence>
<organism evidence="1 2">
    <name type="scientific">Conger conger</name>
    <name type="common">Conger eel</name>
    <name type="synonym">Muraena conger</name>
    <dbReference type="NCBI Taxonomy" id="82655"/>
    <lineage>
        <taxon>Eukaryota</taxon>
        <taxon>Metazoa</taxon>
        <taxon>Chordata</taxon>
        <taxon>Craniata</taxon>
        <taxon>Vertebrata</taxon>
        <taxon>Euteleostomi</taxon>
        <taxon>Actinopterygii</taxon>
        <taxon>Neopterygii</taxon>
        <taxon>Teleostei</taxon>
        <taxon>Anguilliformes</taxon>
        <taxon>Congridae</taxon>
        <taxon>Conger</taxon>
    </lineage>
</organism>
<gene>
    <name evidence="1" type="ORF">COCON_G00107220</name>
</gene>
<dbReference type="AlphaFoldDB" id="A0A9Q1DJ86"/>
<comment type="caution">
    <text evidence="1">The sequence shown here is derived from an EMBL/GenBank/DDBJ whole genome shotgun (WGS) entry which is preliminary data.</text>
</comment>
<keyword evidence="2" id="KW-1185">Reference proteome</keyword>
<name>A0A9Q1DJ86_CONCO</name>
<dbReference type="Proteomes" id="UP001152803">
    <property type="component" value="Unassembled WGS sequence"/>
</dbReference>
<reference evidence="1" key="1">
    <citation type="journal article" date="2023" name="Science">
        <title>Genome structures resolve the early diversification of teleost fishes.</title>
        <authorList>
            <person name="Parey E."/>
            <person name="Louis A."/>
            <person name="Montfort J."/>
            <person name="Bouchez O."/>
            <person name="Roques C."/>
            <person name="Iampietro C."/>
            <person name="Lluch J."/>
            <person name="Castinel A."/>
            <person name="Donnadieu C."/>
            <person name="Desvignes T."/>
            <person name="Floi Bucao C."/>
            <person name="Jouanno E."/>
            <person name="Wen M."/>
            <person name="Mejri S."/>
            <person name="Dirks R."/>
            <person name="Jansen H."/>
            <person name="Henkel C."/>
            <person name="Chen W.J."/>
            <person name="Zahm M."/>
            <person name="Cabau C."/>
            <person name="Klopp C."/>
            <person name="Thompson A.W."/>
            <person name="Robinson-Rechavi M."/>
            <person name="Braasch I."/>
            <person name="Lecointre G."/>
            <person name="Bobe J."/>
            <person name="Postlethwait J.H."/>
            <person name="Berthelot C."/>
            <person name="Roest Crollius H."/>
            <person name="Guiguen Y."/>
        </authorList>
    </citation>
    <scope>NUCLEOTIDE SEQUENCE</scope>
    <source>
        <strain evidence="1">Concon-B</strain>
    </source>
</reference>
<sequence>MPCFCISVGPCSPEGMVVILAPSRKIQPEKYADDVILLAEKTKRTPLITVNW</sequence>
<evidence type="ECO:0000313" key="1">
    <source>
        <dbReference type="EMBL" id="KAJ8271863.1"/>
    </source>
</evidence>
<proteinExistence type="predicted"/>
<dbReference type="EMBL" id="JAFJMO010000007">
    <property type="protein sequence ID" value="KAJ8271863.1"/>
    <property type="molecule type" value="Genomic_DNA"/>
</dbReference>